<dbReference type="Pfam" id="PF05044">
    <property type="entry name" value="HPD"/>
    <property type="match status" value="1"/>
</dbReference>
<comment type="caution">
    <text evidence="4">The sequence shown here is derived from an EMBL/GenBank/DDBJ whole genome shotgun (WGS) entry which is preliminary data.</text>
</comment>
<dbReference type="InterPro" id="IPR035992">
    <property type="entry name" value="Ricin_B-like_lectins"/>
</dbReference>
<reference evidence="4 5" key="1">
    <citation type="submission" date="2015-12" db="EMBL/GenBank/DDBJ databases">
        <title>The genome of Folsomia candida.</title>
        <authorList>
            <person name="Faddeeva A."/>
            <person name="Derks M.F."/>
            <person name="Anvar Y."/>
            <person name="Smit S."/>
            <person name="Van Straalen N."/>
            <person name="Roelofs D."/>
        </authorList>
    </citation>
    <scope>NUCLEOTIDE SEQUENCE [LARGE SCALE GENOMIC DNA]</scope>
    <source>
        <strain evidence="4 5">VU population</strain>
        <tissue evidence="4">Whole body</tissue>
    </source>
</reference>
<comment type="subcellular location">
    <subcellularLocation>
        <location evidence="1">Nucleus</location>
    </subcellularLocation>
</comment>
<dbReference type="GO" id="GO:0003677">
    <property type="term" value="F:DNA binding"/>
    <property type="evidence" value="ECO:0007669"/>
    <property type="project" value="UniProtKB-KW"/>
</dbReference>
<feature type="chain" id="PRO_5012917560" evidence="2">
    <location>
        <begin position="23"/>
        <end position="346"/>
    </location>
</feature>
<gene>
    <name evidence="4" type="ORF">Fcan01_22439</name>
</gene>
<sequence>MSISYALSIILFISMFGDDTFAFYQVTDHPSVVLGPFFTYHPHGTSHCLSEGHEPGSLIVRPCDSNKALAFFKSGDETLKSNSTNGPLCLEERTTSAALAICDYKKEQQRWRMHCIFTDNCYVKTESKKCLKVDLTDYTSVIIARRVLMSYRSNIAAKSLCYLERSVIQIDDRHQWGITGITDSSLIRNSVGSDFNESVIKGLTVVDETSGSRSYIVPSATHPKEFFYIQAEKIARQIGCTVPLISVDEILIHTDSSVMSVDFRKFFDPLTILEEFPAWFIASFQCCVRAFYEVITSDRDGQDGWKKPIYKVAFNSVILYRNLDKYGNSFLISKFNKTLVLYSKKI</sequence>
<name>A0A226DDC5_FOLCA</name>
<evidence type="ECO:0000313" key="4">
    <source>
        <dbReference type="EMBL" id="OXA42631.1"/>
    </source>
</evidence>
<evidence type="ECO:0000256" key="1">
    <source>
        <dbReference type="ARBA" id="ARBA00004123"/>
    </source>
</evidence>
<evidence type="ECO:0000313" key="5">
    <source>
        <dbReference type="Proteomes" id="UP000198287"/>
    </source>
</evidence>
<keyword evidence="2" id="KW-0732">Signal</keyword>
<evidence type="ECO:0000256" key="2">
    <source>
        <dbReference type="SAM" id="SignalP"/>
    </source>
</evidence>
<dbReference type="InterPro" id="IPR037131">
    <property type="entry name" value="Homeo_prospero_dom_sf"/>
</dbReference>
<dbReference type="SUPFAM" id="SSF46689">
    <property type="entry name" value="Homeodomain-like"/>
    <property type="match status" value="1"/>
</dbReference>
<dbReference type="OrthoDB" id="10038576at2759"/>
<dbReference type="Gene3D" id="1.10.10.500">
    <property type="entry name" value="Homeo-prospero domain"/>
    <property type="match status" value="1"/>
</dbReference>
<feature type="signal peptide" evidence="2">
    <location>
        <begin position="1"/>
        <end position="22"/>
    </location>
</feature>
<dbReference type="Proteomes" id="UP000198287">
    <property type="component" value="Unassembled WGS sequence"/>
</dbReference>
<dbReference type="SUPFAM" id="SSF50370">
    <property type="entry name" value="Ricin B-like lectins"/>
    <property type="match status" value="1"/>
</dbReference>
<accession>A0A226DDC5</accession>
<dbReference type="InterPro" id="IPR009057">
    <property type="entry name" value="Homeodomain-like_sf"/>
</dbReference>
<dbReference type="Gene3D" id="2.80.10.50">
    <property type="match status" value="1"/>
</dbReference>
<organism evidence="4 5">
    <name type="scientific">Folsomia candida</name>
    <name type="common">Springtail</name>
    <dbReference type="NCBI Taxonomy" id="158441"/>
    <lineage>
        <taxon>Eukaryota</taxon>
        <taxon>Metazoa</taxon>
        <taxon>Ecdysozoa</taxon>
        <taxon>Arthropoda</taxon>
        <taxon>Hexapoda</taxon>
        <taxon>Collembola</taxon>
        <taxon>Entomobryomorpha</taxon>
        <taxon>Isotomoidea</taxon>
        <taxon>Isotomidae</taxon>
        <taxon>Proisotominae</taxon>
        <taxon>Folsomia</taxon>
    </lineage>
</organism>
<keyword evidence="4" id="KW-0371">Homeobox</keyword>
<dbReference type="AlphaFoldDB" id="A0A226DDC5"/>
<feature type="domain" description="Prospero" evidence="3">
    <location>
        <begin position="224"/>
        <end position="313"/>
    </location>
</feature>
<protein>
    <submittedName>
        <fullName evidence="4">Homeobox protein prospero</fullName>
    </submittedName>
</protein>
<keyword evidence="4" id="KW-0238">DNA-binding</keyword>
<keyword evidence="5" id="KW-1185">Reference proteome</keyword>
<proteinExistence type="predicted"/>
<dbReference type="EMBL" id="LNIX01000025">
    <property type="protein sequence ID" value="OXA42631.1"/>
    <property type="molecule type" value="Genomic_DNA"/>
</dbReference>
<evidence type="ECO:0000259" key="3">
    <source>
        <dbReference type="Pfam" id="PF05044"/>
    </source>
</evidence>
<dbReference type="InterPro" id="IPR023082">
    <property type="entry name" value="Homeo_prospero_dom"/>
</dbReference>
<dbReference type="GO" id="GO:0005634">
    <property type="term" value="C:nucleus"/>
    <property type="evidence" value="ECO:0007669"/>
    <property type="project" value="UniProtKB-SubCell"/>
</dbReference>